<evidence type="ECO:0000259" key="4">
    <source>
        <dbReference type="PROSITE" id="PS50932"/>
    </source>
</evidence>
<evidence type="ECO:0000256" key="1">
    <source>
        <dbReference type="ARBA" id="ARBA00023015"/>
    </source>
</evidence>
<dbReference type="GO" id="GO:0000976">
    <property type="term" value="F:transcription cis-regulatory region binding"/>
    <property type="evidence" value="ECO:0007669"/>
    <property type="project" value="TreeGrafter"/>
</dbReference>
<protein>
    <submittedName>
        <fullName evidence="5">LacI family DNA-binding transcriptional regulator</fullName>
    </submittedName>
</protein>
<dbReference type="SUPFAM" id="SSF53822">
    <property type="entry name" value="Periplasmic binding protein-like I"/>
    <property type="match status" value="1"/>
</dbReference>
<accession>A0A6N9I4A5</accession>
<evidence type="ECO:0000256" key="3">
    <source>
        <dbReference type="ARBA" id="ARBA00023163"/>
    </source>
</evidence>
<dbReference type="CDD" id="cd01392">
    <property type="entry name" value="HTH_LacI"/>
    <property type="match status" value="1"/>
</dbReference>
<dbReference type="PANTHER" id="PTHR30146:SF109">
    <property type="entry name" value="HTH-TYPE TRANSCRIPTIONAL REGULATOR GALS"/>
    <property type="match status" value="1"/>
</dbReference>
<comment type="caution">
    <text evidence="5">The sequence shown here is derived from an EMBL/GenBank/DDBJ whole genome shotgun (WGS) entry which is preliminary data.</text>
</comment>
<proteinExistence type="predicted"/>
<dbReference type="Proteomes" id="UP000449209">
    <property type="component" value="Unassembled WGS sequence"/>
</dbReference>
<dbReference type="AlphaFoldDB" id="A0A6N9I4A5"/>
<keyword evidence="1" id="KW-0805">Transcription regulation</keyword>
<name>A0A6N9I4A5_9LACO</name>
<dbReference type="InterPro" id="IPR001761">
    <property type="entry name" value="Peripla_BP/Lac1_sug-bd_dom"/>
</dbReference>
<reference evidence="5 6" key="1">
    <citation type="journal article" date="2019" name="Appl. Environ. Microbiol.">
        <title>Genetic determinants of hydroxycinnamic acid metabolism in heterofermentative lactobacilli.</title>
        <authorList>
            <person name="Gaur G."/>
            <person name="Oh J.H."/>
            <person name="Filannino P."/>
            <person name="Gobbetti M."/>
            <person name="van Pijkeren J.P."/>
            <person name="Ganzle M.G."/>
        </authorList>
    </citation>
    <scope>NUCLEOTIDE SEQUENCE [LARGE SCALE GENOMIC DNA]</scope>
    <source>
        <strain evidence="5 6">C5</strain>
    </source>
</reference>
<dbReference type="PRINTS" id="PR00036">
    <property type="entry name" value="HTHLACI"/>
</dbReference>
<dbReference type="SUPFAM" id="SSF47413">
    <property type="entry name" value="lambda repressor-like DNA-binding domains"/>
    <property type="match status" value="1"/>
</dbReference>
<dbReference type="GO" id="GO:0003700">
    <property type="term" value="F:DNA-binding transcription factor activity"/>
    <property type="evidence" value="ECO:0007669"/>
    <property type="project" value="TreeGrafter"/>
</dbReference>
<dbReference type="OrthoDB" id="9788209at2"/>
<organism evidence="5 6">
    <name type="scientific">Furfurilactobacillus milii</name>
    <dbReference type="NCBI Taxonomy" id="2888272"/>
    <lineage>
        <taxon>Bacteria</taxon>
        <taxon>Bacillati</taxon>
        <taxon>Bacillota</taxon>
        <taxon>Bacilli</taxon>
        <taxon>Lactobacillales</taxon>
        <taxon>Lactobacillaceae</taxon>
        <taxon>Furfurilactobacillus</taxon>
    </lineage>
</organism>
<dbReference type="RefSeq" id="WP_161004265.1">
    <property type="nucleotide sequence ID" value="NZ_WEZQ01000019.1"/>
</dbReference>
<dbReference type="InterPro" id="IPR010982">
    <property type="entry name" value="Lambda_DNA-bd_dom_sf"/>
</dbReference>
<dbReference type="EMBL" id="WEZQ01000019">
    <property type="protein sequence ID" value="MYV17962.1"/>
    <property type="molecule type" value="Genomic_DNA"/>
</dbReference>
<feature type="domain" description="HTH lacI-type" evidence="4">
    <location>
        <begin position="2"/>
        <end position="56"/>
    </location>
</feature>
<dbReference type="Gene3D" id="1.10.260.40">
    <property type="entry name" value="lambda repressor-like DNA-binding domains"/>
    <property type="match status" value="1"/>
</dbReference>
<dbReference type="SMART" id="SM00354">
    <property type="entry name" value="HTH_LACI"/>
    <property type="match status" value="1"/>
</dbReference>
<dbReference type="PROSITE" id="PS50932">
    <property type="entry name" value="HTH_LACI_2"/>
    <property type="match status" value="1"/>
</dbReference>
<dbReference type="Gene3D" id="3.40.50.2300">
    <property type="match status" value="2"/>
</dbReference>
<evidence type="ECO:0000313" key="6">
    <source>
        <dbReference type="Proteomes" id="UP000449209"/>
    </source>
</evidence>
<sequence length="325" mass="35927">MITIRDIANQAGVSVSTASRALNDNPRISAATRRRIQSLAARLGYVPNYNAKSLTRGEANVVGVVFPPSQSSTQGNPFFIDAMRGINRVLTERQYVLSVAIGETSDDVLANVSAMVDQAKVKRFVLLYSHEDDPVADYLRLAGLRFVIVGQPSVSHDDDYVDNDNVAAGEAGATYLIDKLHANRPVFVSSAVDWPYEQNRRQGFKQIATKRGVPTVETQLPRADAPIASITEWLENHPNIDGILATDDLIGLSFYQRWQQVHPDAQVPLVSYNRSISLPLPNVNFHSIDLYPERLGAAAAELVFRKHSTEAGHENRIILPFEQLN</sequence>
<evidence type="ECO:0000313" key="5">
    <source>
        <dbReference type="EMBL" id="MYV17962.1"/>
    </source>
</evidence>
<dbReference type="PANTHER" id="PTHR30146">
    <property type="entry name" value="LACI-RELATED TRANSCRIPTIONAL REPRESSOR"/>
    <property type="match status" value="1"/>
</dbReference>
<dbReference type="PROSITE" id="PS00356">
    <property type="entry name" value="HTH_LACI_1"/>
    <property type="match status" value="1"/>
</dbReference>
<dbReference type="InterPro" id="IPR000843">
    <property type="entry name" value="HTH_LacI"/>
</dbReference>
<dbReference type="InterPro" id="IPR028082">
    <property type="entry name" value="Peripla_BP_I"/>
</dbReference>
<evidence type="ECO:0000256" key="2">
    <source>
        <dbReference type="ARBA" id="ARBA00023125"/>
    </source>
</evidence>
<keyword evidence="2 5" id="KW-0238">DNA-binding</keyword>
<dbReference type="Pfam" id="PF00356">
    <property type="entry name" value="LacI"/>
    <property type="match status" value="1"/>
</dbReference>
<gene>
    <name evidence="5" type="ORF">GB993_10665</name>
</gene>
<keyword evidence="3" id="KW-0804">Transcription</keyword>
<dbReference type="Pfam" id="PF00532">
    <property type="entry name" value="Peripla_BP_1"/>
    <property type="match status" value="1"/>
</dbReference>